<dbReference type="PRINTS" id="PR02042">
    <property type="entry name" value="CCSMST1"/>
</dbReference>
<keyword evidence="14" id="KW-1185">Reference proteome</keyword>
<comment type="similarity">
    <text evidence="11">Belongs to the UQCC4 family.</text>
</comment>
<dbReference type="OrthoDB" id="5783753at2759"/>
<dbReference type="Proteomes" id="UP000314294">
    <property type="component" value="Unassembled WGS sequence"/>
</dbReference>
<feature type="region of interest" description="Disordered" evidence="12">
    <location>
        <begin position="127"/>
        <end position="158"/>
    </location>
</feature>
<dbReference type="EMBL" id="SRLO01001257">
    <property type="protein sequence ID" value="TNN39693.1"/>
    <property type="molecule type" value="Genomic_DNA"/>
</dbReference>
<dbReference type="PANTHER" id="PTHR35268:SF1">
    <property type="entry name" value="UBIQUINOL-CYTOCHROME-C REDUCTASE COMPLEX ASSEMBLY FACTOR 4"/>
    <property type="match status" value="1"/>
</dbReference>
<gene>
    <name evidence="13" type="primary">ccsmst1</name>
    <name evidence="13" type="ORF">EYF80_050137</name>
</gene>
<dbReference type="PANTHER" id="PTHR35268">
    <property type="entry name" value="PROTEIN CCSMST1"/>
    <property type="match status" value="1"/>
</dbReference>
<name>A0A4Z2FG06_9TELE</name>
<proteinExistence type="inferred from homology"/>
<dbReference type="InterPro" id="IPR029160">
    <property type="entry name" value="UQCC4"/>
</dbReference>
<accession>A0A4Z2FG06</accession>
<feature type="compositionally biased region" description="Acidic residues" evidence="12">
    <location>
        <begin position="131"/>
        <end position="152"/>
    </location>
</feature>
<evidence type="ECO:0000256" key="6">
    <source>
        <dbReference type="ARBA" id="ARBA00022792"/>
    </source>
</evidence>
<evidence type="ECO:0000256" key="8">
    <source>
        <dbReference type="ARBA" id="ARBA00022989"/>
    </source>
</evidence>
<keyword evidence="7" id="KW-0249">Electron transport</keyword>
<keyword evidence="8" id="KW-1133">Transmembrane helix</keyword>
<evidence type="ECO:0000256" key="5">
    <source>
        <dbReference type="ARBA" id="ARBA00022729"/>
    </source>
</evidence>
<evidence type="ECO:0000256" key="4">
    <source>
        <dbReference type="ARBA" id="ARBA00022692"/>
    </source>
</evidence>
<keyword evidence="10" id="KW-0472">Membrane</keyword>
<comment type="caution">
    <text evidence="13">The sequence shown here is derived from an EMBL/GenBank/DDBJ whole genome shotgun (WGS) entry which is preliminary data.</text>
</comment>
<evidence type="ECO:0000256" key="10">
    <source>
        <dbReference type="ARBA" id="ARBA00023136"/>
    </source>
</evidence>
<protein>
    <submittedName>
        <fullName evidence="13">Protein ccsmst1</fullName>
    </submittedName>
</protein>
<evidence type="ECO:0000256" key="7">
    <source>
        <dbReference type="ARBA" id="ARBA00022982"/>
    </source>
</evidence>
<evidence type="ECO:0000313" key="13">
    <source>
        <dbReference type="EMBL" id="TNN39693.1"/>
    </source>
</evidence>
<comment type="subcellular location">
    <subcellularLocation>
        <location evidence="1">Mitochondrion inner membrane</location>
        <topology evidence="1">Single-pass membrane protein</topology>
    </subcellularLocation>
</comment>
<organism evidence="13 14">
    <name type="scientific">Liparis tanakae</name>
    <name type="common">Tanaka's snailfish</name>
    <dbReference type="NCBI Taxonomy" id="230148"/>
    <lineage>
        <taxon>Eukaryota</taxon>
        <taxon>Metazoa</taxon>
        <taxon>Chordata</taxon>
        <taxon>Craniata</taxon>
        <taxon>Vertebrata</taxon>
        <taxon>Euteleostomi</taxon>
        <taxon>Actinopterygii</taxon>
        <taxon>Neopterygii</taxon>
        <taxon>Teleostei</taxon>
        <taxon>Neoteleostei</taxon>
        <taxon>Acanthomorphata</taxon>
        <taxon>Eupercaria</taxon>
        <taxon>Perciformes</taxon>
        <taxon>Cottioidei</taxon>
        <taxon>Cottales</taxon>
        <taxon>Liparidae</taxon>
        <taxon>Liparis</taxon>
    </lineage>
</organism>
<evidence type="ECO:0000256" key="9">
    <source>
        <dbReference type="ARBA" id="ARBA00023128"/>
    </source>
</evidence>
<keyword evidence="4" id="KW-0812">Transmembrane</keyword>
<keyword evidence="2" id="KW-0813">Transport</keyword>
<sequence length="158" mass="18478">METHGDTKRHMETQRDTWRDKRHMERQETHGETRHTVNSVRCLALSAQDKSREDKVSDEPIKFSTSKASHRTWRVERSLGSQFERPWWKVLPLSLFFGGLILWCALREQTHIDELLQKQLYEHLPGLLPATEDEEPDPPAETEEEQPDSPAEDDAHAK</sequence>
<evidence type="ECO:0000256" key="11">
    <source>
        <dbReference type="ARBA" id="ARBA00034713"/>
    </source>
</evidence>
<evidence type="ECO:0000256" key="3">
    <source>
        <dbReference type="ARBA" id="ARBA00022660"/>
    </source>
</evidence>
<keyword evidence="9" id="KW-0496">Mitochondrion</keyword>
<dbReference type="Pfam" id="PF15013">
    <property type="entry name" value="CCSMST1"/>
    <property type="match status" value="1"/>
</dbReference>
<keyword evidence="3" id="KW-0679">Respiratory chain</keyword>
<keyword evidence="5" id="KW-0732">Signal</keyword>
<dbReference type="GO" id="GO:0005743">
    <property type="term" value="C:mitochondrial inner membrane"/>
    <property type="evidence" value="ECO:0007669"/>
    <property type="project" value="UniProtKB-SubCell"/>
</dbReference>
<keyword evidence="6" id="KW-0999">Mitochondrion inner membrane</keyword>
<dbReference type="AlphaFoldDB" id="A0A4Z2FG06"/>
<dbReference type="InterPro" id="IPR023248">
    <property type="entry name" value="UQCC4_vert"/>
</dbReference>
<evidence type="ECO:0000256" key="2">
    <source>
        <dbReference type="ARBA" id="ARBA00022448"/>
    </source>
</evidence>
<evidence type="ECO:0000256" key="1">
    <source>
        <dbReference type="ARBA" id="ARBA00004434"/>
    </source>
</evidence>
<feature type="region of interest" description="Disordered" evidence="12">
    <location>
        <begin position="1"/>
        <end position="35"/>
    </location>
</feature>
<reference evidence="13 14" key="1">
    <citation type="submission" date="2019-03" db="EMBL/GenBank/DDBJ databases">
        <title>First draft genome of Liparis tanakae, snailfish: a comprehensive survey of snailfish specific genes.</title>
        <authorList>
            <person name="Kim W."/>
            <person name="Song I."/>
            <person name="Jeong J.-H."/>
            <person name="Kim D."/>
            <person name="Kim S."/>
            <person name="Ryu S."/>
            <person name="Song J.Y."/>
            <person name="Lee S.K."/>
        </authorList>
    </citation>
    <scope>NUCLEOTIDE SEQUENCE [LARGE SCALE GENOMIC DNA]</scope>
    <source>
        <tissue evidence="13">Muscle</tissue>
    </source>
</reference>
<evidence type="ECO:0000256" key="12">
    <source>
        <dbReference type="SAM" id="MobiDB-lite"/>
    </source>
</evidence>
<evidence type="ECO:0000313" key="14">
    <source>
        <dbReference type="Proteomes" id="UP000314294"/>
    </source>
</evidence>